<accession>A0A9Q8LID4</accession>
<evidence type="ECO:0000313" key="2">
    <source>
        <dbReference type="Proteomes" id="UP000756132"/>
    </source>
</evidence>
<dbReference type="AlphaFoldDB" id="A0A9Q8LID4"/>
<reference evidence="1" key="1">
    <citation type="submission" date="2021-12" db="EMBL/GenBank/DDBJ databases">
        <authorList>
            <person name="Zaccaron A."/>
            <person name="Stergiopoulos I."/>
        </authorList>
    </citation>
    <scope>NUCLEOTIDE SEQUENCE</scope>
    <source>
        <strain evidence="1">Race5_Kim</strain>
    </source>
</reference>
<sequence length="243" mass="27907">MASQNPQPKSFEGLPNEILELIYRICLESDPRTIGGDLTIKQYSDLKDFLRIAINARLYAIALDAFGRSRFFDDFTLSIYMSGSEEYQHLPHLRNSIFDQDREGPVIYARATNINRTHAAYVNIFNFESLSRTRHFGLFAQSILARRTKKVQFRLDVAHAGPLTSRGVIRARAWDKRFVRKMSMIIDVMSSLKVAQICHNGGYGVQQVTADIWGVLRERGIAVEEVFNPYGWRDLTQPLWPYG</sequence>
<reference evidence="1" key="2">
    <citation type="journal article" date="2022" name="Microb. Genom.">
        <title>A chromosome-scale genome assembly of the tomato pathogen Cladosporium fulvum reveals a compartmentalized genome architecture and the presence of a dispensable chromosome.</title>
        <authorList>
            <person name="Zaccaron A.Z."/>
            <person name="Chen L.H."/>
            <person name="Samaras A."/>
            <person name="Stergiopoulos I."/>
        </authorList>
    </citation>
    <scope>NUCLEOTIDE SEQUENCE</scope>
    <source>
        <strain evidence="1">Race5_Kim</strain>
    </source>
</reference>
<dbReference type="KEGG" id="ffu:CLAFUR5_05941"/>
<dbReference type="Proteomes" id="UP000756132">
    <property type="component" value="Chromosome 5"/>
</dbReference>
<evidence type="ECO:0000313" key="1">
    <source>
        <dbReference type="EMBL" id="UJO17951.1"/>
    </source>
</evidence>
<dbReference type="GeneID" id="71985819"/>
<protein>
    <submittedName>
        <fullName evidence="1">Uncharacterized protein</fullName>
    </submittedName>
</protein>
<dbReference type="RefSeq" id="XP_047762317.1">
    <property type="nucleotide sequence ID" value="XM_047905089.1"/>
</dbReference>
<name>A0A9Q8LID4_PASFU</name>
<gene>
    <name evidence="1" type="ORF">CLAFUR5_05941</name>
</gene>
<keyword evidence="2" id="KW-1185">Reference proteome</keyword>
<organism evidence="1 2">
    <name type="scientific">Passalora fulva</name>
    <name type="common">Tomato leaf mold</name>
    <name type="synonym">Cladosporium fulvum</name>
    <dbReference type="NCBI Taxonomy" id="5499"/>
    <lineage>
        <taxon>Eukaryota</taxon>
        <taxon>Fungi</taxon>
        <taxon>Dikarya</taxon>
        <taxon>Ascomycota</taxon>
        <taxon>Pezizomycotina</taxon>
        <taxon>Dothideomycetes</taxon>
        <taxon>Dothideomycetidae</taxon>
        <taxon>Mycosphaerellales</taxon>
        <taxon>Mycosphaerellaceae</taxon>
        <taxon>Fulvia</taxon>
    </lineage>
</organism>
<dbReference type="EMBL" id="CP090167">
    <property type="protein sequence ID" value="UJO17951.1"/>
    <property type="molecule type" value="Genomic_DNA"/>
</dbReference>
<proteinExistence type="predicted"/>